<feature type="non-terminal residue" evidence="1">
    <location>
        <position position="1"/>
    </location>
</feature>
<dbReference type="AlphaFoldDB" id="A0A7T8GKW3"/>
<reference evidence="2" key="1">
    <citation type="submission" date="2021-01" db="EMBL/GenBank/DDBJ databases">
        <title>Caligus Genome Assembly.</title>
        <authorList>
            <person name="Gallardo-Escarate C."/>
        </authorList>
    </citation>
    <scope>NUCLEOTIDE SEQUENCE [LARGE SCALE GENOMIC DNA]</scope>
</reference>
<gene>
    <name evidence="1" type="ORF">FKW44_025159</name>
</gene>
<evidence type="ECO:0000313" key="1">
    <source>
        <dbReference type="EMBL" id="QQP31534.1"/>
    </source>
</evidence>
<dbReference type="EMBL" id="CP045910">
    <property type="protein sequence ID" value="QQP31534.1"/>
    <property type="molecule type" value="Genomic_DNA"/>
</dbReference>
<accession>A0A7T8GKW3</accession>
<name>A0A7T8GKW3_CALRO</name>
<proteinExistence type="predicted"/>
<keyword evidence="2" id="KW-1185">Reference proteome</keyword>
<organism evidence="1 2">
    <name type="scientific">Caligus rogercresseyi</name>
    <name type="common">Sea louse</name>
    <dbReference type="NCBI Taxonomy" id="217165"/>
    <lineage>
        <taxon>Eukaryota</taxon>
        <taxon>Metazoa</taxon>
        <taxon>Ecdysozoa</taxon>
        <taxon>Arthropoda</taxon>
        <taxon>Crustacea</taxon>
        <taxon>Multicrustacea</taxon>
        <taxon>Hexanauplia</taxon>
        <taxon>Copepoda</taxon>
        <taxon>Siphonostomatoida</taxon>
        <taxon>Caligidae</taxon>
        <taxon>Caligus</taxon>
    </lineage>
</organism>
<dbReference type="Proteomes" id="UP000595437">
    <property type="component" value="Chromosome 21"/>
</dbReference>
<evidence type="ECO:0000313" key="2">
    <source>
        <dbReference type="Proteomes" id="UP000595437"/>
    </source>
</evidence>
<sequence length="65" mass="7075">TIVLNGHDLAADGTITVDYTYTLADNQDHSSSTVNDDITIEVIDTDGDTTSDVLNINIMMICRRS</sequence>
<protein>
    <submittedName>
        <fullName evidence="1">Uncharacterized protein</fullName>
    </submittedName>
</protein>